<dbReference type="Pfam" id="PF15098">
    <property type="entry name" value="TMEM89"/>
    <property type="match status" value="1"/>
</dbReference>
<protein>
    <submittedName>
        <fullName evidence="3">Transmembrane protein 89</fullName>
    </submittedName>
</protein>
<keyword evidence="3" id="KW-0812">Transmembrane</keyword>
<dbReference type="KEGG" id="biu:109575976"/>
<dbReference type="AlphaFoldDB" id="A0A6P5DNR4"/>
<dbReference type="KEGG" id="biu:109575978"/>
<keyword evidence="2" id="KW-1185">Reference proteome</keyword>
<dbReference type="GeneID" id="109575976"/>
<evidence type="ECO:0000313" key="3">
    <source>
        <dbReference type="RefSeq" id="XP_019839796.2"/>
    </source>
</evidence>
<proteinExistence type="predicted"/>
<evidence type="ECO:0000256" key="1">
    <source>
        <dbReference type="SAM" id="MobiDB-lite"/>
    </source>
</evidence>
<evidence type="ECO:0000313" key="2">
    <source>
        <dbReference type="Proteomes" id="UP001652663"/>
    </source>
</evidence>
<dbReference type="PANTHER" id="PTHR37869:SF1">
    <property type="entry name" value="TRANSMEMBRANE PROTEIN 89"/>
    <property type="match status" value="1"/>
</dbReference>
<gene>
    <name evidence="3" type="primary">TMEM89</name>
</gene>
<accession>A0A6P5DNR4</accession>
<sequence length="227" mass="24804">MLGEEEGRGGMPSVLDPQPAPHPMVPGRTAPPESHGPSRNLLPRLLPRGRGVCLLPGAQVPALALAAAMLHIQSFLPWLLLLTMPICTHAWSRPMWYQVGLDLQPWGCQPSSLEGCESSLGCPGYWMGLGTNRIYPVAGVTVTTTMMLMLSRALMQRRRSQASKSEHPQLAAHPCTTWKRRGPISDRALLLGVLHMLDSLLLHIECHLQRLAAQQRSQIKGTPAQTG</sequence>
<organism evidence="2 3">
    <name type="scientific">Bos indicus</name>
    <name type="common">Zebu</name>
    <dbReference type="NCBI Taxonomy" id="9915"/>
    <lineage>
        <taxon>Eukaryota</taxon>
        <taxon>Metazoa</taxon>
        <taxon>Chordata</taxon>
        <taxon>Craniata</taxon>
        <taxon>Vertebrata</taxon>
        <taxon>Euteleostomi</taxon>
        <taxon>Mammalia</taxon>
        <taxon>Eutheria</taxon>
        <taxon>Laurasiatheria</taxon>
        <taxon>Artiodactyla</taxon>
        <taxon>Ruminantia</taxon>
        <taxon>Pecora</taxon>
        <taxon>Bovidae</taxon>
        <taxon>Bovinae</taxon>
        <taxon>Bos</taxon>
    </lineage>
</organism>
<reference evidence="3" key="1">
    <citation type="submission" date="2025-08" db="UniProtKB">
        <authorList>
            <consortium name="RefSeq"/>
        </authorList>
    </citation>
    <scope>IDENTIFICATION</scope>
    <source>
        <tissue evidence="3">Blood</tissue>
    </source>
</reference>
<name>A0A6P5DNR4_BOSIN</name>
<feature type="region of interest" description="Disordered" evidence="1">
    <location>
        <begin position="1"/>
        <end position="39"/>
    </location>
</feature>
<dbReference type="PANTHER" id="PTHR37869">
    <property type="entry name" value="TRANSMEMBRANE PROTEIN 89"/>
    <property type="match status" value="1"/>
</dbReference>
<dbReference type="Proteomes" id="UP001652663">
    <property type="component" value="Chromosome 22"/>
</dbReference>
<dbReference type="InterPro" id="IPR028069">
    <property type="entry name" value="TMEM89"/>
</dbReference>
<dbReference type="OrthoDB" id="9833607at2759"/>
<keyword evidence="3" id="KW-0472">Membrane</keyword>
<dbReference type="RefSeq" id="XP_019839796.2">
    <property type="nucleotide sequence ID" value="XM_019984237.2"/>
</dbReference>
<dbReference type="CTD" id="440955"/>